<dbReference type="InterPro" id="IPR019734">
    <property type="entry name" value="TPR_rpt"/>
</dbReference>
<dbReference type="InterPro" id="IPR011990">
    <property type="entry name" value="TPR-like_helical_dom_sf"/>
</dbReference>
<dbReference type="PROSITE" id="PS50005">
    <property type="entry name" value="TPR"/>
    <property type="match status" value="2"/>
</dbReference>
<dbReference type="SMART" id="SM00028">
    <property type="entry name" value="TPR"/>
    <property type="match status" value="4"/>
</dbReference>
<dbReference type="SUPFAM" id="SSF46565">
    <property type="entry name" value="Chaperone J-domain"/>
    <property type="match status" value="1"/>
</dbReference>
<dbReference type="PRINTS" id="PR00625">
    <property type="entry name" value="JDOMAIN"/>
</dbReference>
<keyword evidence="3" id="KW-0812">Transmembrane</keyword>
<keyword evidence="2" id="KW-0802">TPR repeat</keyword>
<dbReference type="SUPFAM" id="SSF48452">
    <property type="entry name" value="TPR-like"/>
    <property type="match status" value="1"/>
</dbReference>
<protein>
    <submittedName>
        <fullName evidence="5">DnaJ domain-containing protein</fullName>
    </submittedName>
</protein>
<dbReference type="Gene3D" id="1.10.287.110">
    <property type="entry name" value="DnaJ domain"/>
    <property type="match status" value="1"/>
</dbReference>
<dbReference type="InterPro" id="IPR036869">
    <property type="entry name" value="J_dom_sf"/>
</dbReference>
<dbReference type="PANTHER" id="PTHR44145">
    <property type="entry name" value="DNAJ HOMOLOG SUBFAMILY A MEMBER 3, MITOCHONDRIAL"/>
    <property type="match status" value="1"/>
</dbReference>
<feature type="transmembrane region" description="Helical" evidence="3">
    <location>
        <begin position="120"/>
        <end position="142"/>
    </location>
</feature>
<comment type="caution">
    <text evidence="5">The sequence shown here is derived from an EMBL/GenBank/DDBJ whole genome shotgun (WGS) entry which is preliminary data.</text>
</comment>
<evidence type="ECO:0000256" key="1">
    <source>
        <dbReference type="ARBA" id="ARBA00023186"/>
    </source>
</evidence>
<dbReference type="Gene3D" id="1.25.40.10">
    <property type="entry name" value="Tetratricopeptide repeat domain"/>
    <property type="match status" value="2"/>
</dbReference>
<name>A0AAW9S4H2_9BACT</name>
<dbReference type="RefSeq" id="WP_346819434.1">
    <property type="nucleotide sequence ID" value="NZ_JBDKWZ010000001.1"/>
</dbReference>
<dbReference type="PANTHER" id="PTHR44145:SF3">
    <property type="entry name" value="DNAJ HOMOLOG SUBFAMILY A MEMBER 3, MITOCHONDRIAL"/>
    <property type="match status" value="1"/>
</dbReference>
<dbReference type="PROSITE" id="PS00636">
    <property type="entry name" value="DNAJ_1"/>
    <property type="match status" value="1"/>
</dbReference>
<organism evidence="5 6">
    <name type="scientific">Rapidithrix thailandica</name>
    <dbReference type="NCBI Taxonomy" id="413964"/>
    <lineage>
        <taxon>Bacteria</taxon>
        <taxon>Pseudomonadati</taxon>
        <taxon>Bacteroidota</taxon>
        <taxon>Cytophagia</taxon>
        <taxon>Cytophagales</taxon>
        <taxon>Flammeovirgaceae</taxon>
        <taxon>Rapidithrix</taxon>
    </lineage>
</organism>
<reference evidence="5 6" key="1">
    <citation type="submission" date="2024-04" db="EMBL/GenBank/DDBJ databases">
        <title>Novel genus in family Flammeovirgaceae.</title>
        <authorList>
            <person name="Nguyen T.H."/>
            <person name="Vuong T.Q."/>
            <person name="Le H."/>
            <person name="Kim S.-G."/>
        </authorList>
    </citation>
    <scope>NUCLEOTIDE SEQUENCE [LARGE SCALE GENOMIC DNA]</scope>
    <source>
        <strain evidence="5 6">JCM 23209</strain>
    </source>
</reference>
<evidence type="ECO:0000256" key="3">
    <source>
        <dbReference type="SAM" id="Phobius"/>
    </source>
</evidence>
<feature type="repeat" description="TPR" evidence="2">
    <location>
        <begin position="237"/>
        <end position="270"/>
    </location>
</feature>
<keyword evidence="1" id="KW-0143">Chaperone</keyword>
<feature type="domain" description="J" evidence="4">
    <location>
        <begin position="3"/>
        <end position="68"/>
    </location>
</feature>
<dbReference type="CDD" id="cd06257">
    <property type="entry name" value="DnaJ"/>
    <property type="match status" value="1"/>
</dbReference>
<dbReference type="PROSITE" id="PS50076">
    <property type="entry name" value="DNAJ_2"/>
    <property type="match status" value="1"/>
</dbReference>
<feature type="repeat" description="TPR" evidence="2">
    <location>
        <begin position="328"/>
        <end position="361"/>
    </location>
</feature>
<evidence type="ECO:0000259" key="4">
    <source>
        <dbReference type="PROSITE" id="PS50076"/>
    </source>
</evidence>
<dbReference type="InterPro" id="IPR001623">
    <property type="entry name" value="DnaJ_domain"/>
</dbReference>
<evidence type="ECO:0000256" key="2">
    <source>
        <dbReference type="PROSITE-ProRule" id="PRU00339"/>
    </source>
</evidence>
<dbReference type="SMART" id="SM00271">
    <property type="entry name" value="DnaJ"/>
    <property type="match status" value="1"/>
</dbReference>
<gene>
    <name evidence="5" type="ORF">AAG747_01945</name>
</gene>
<evidence type="ECO:0000313" key="5">
    <source>
        <dbReference type="EMBL" id="MEN7546650.1"/>
    </source>
</evidence>
<keyword evidence="6" id="KW-1185">Reference proteome</keyword>
<proteinExistence type="predicted"/>
<evidence type="ECO:0000313" key="6">
    <source>
        <dbReference type="Proteomes" id="UP001403385"/>
    </source>
</evidence>
<dbReference type="Pfam" id="PF00226">
    <property type="entry name" value="DnaJ"/>
    <property type="match status" value="1"/>
</dbReference>
<dbReference type="InterPro" id="IPR051938">
    <property type="entry name" value="Apopto_cytoskel_mod"/>
</dbReference>
<dbReference type="AlphaFoldDB" id="A0AAW9S4H2"/>
<sequence length="406" mass="48079">MNSYYDILGIRTDATQAEIKSAYKKLALQYHPDRNPHNPRAEELFKIINNAYQVLSDEHKKAQYDLLLSYYTFQTSTTYSQNHQYHSAYQAEKTAPKKNTGRSTIFQSYSKEDRIRDEKIALYWISAFMGVMVLVIVIFGFVNSYINQQHEKEMQKARMALYGKALEYYRNQQYRLTLNELDSLVSLRPEDLEAQLFKDRVLSKVKDQLEIDFENQAYQKALKNLQIIQDFEYNLPIRYYYKLSICYQQLNMYDEAIEVLSTIINTNPYDLKARMEIANIYIDNYQNYRAALKHLDEARDVIIDEYKSTYGEAYSMLVHPSSTPSIHYEIFYTRAKLYFETEQYQNAMKDCSWAVFLRPDKAITYYLRGNCKERLHQYGAACKDWLLAIQKGSKPARKKYFQNCSS</sequence>
<keyword evidence="3" id="KW-0472">Membrane</keyword>
<dbReference type="Proteomes" id="UP001403385">
    <property type="component" value="Unassembled WGS sequence"/>
</dbReference>
<accession>A0AAW9S4H2</accession>
<dbReference type="InterPro" id="IPR018253">
    <property type="entry name" value="DnaJ_domain_CS"/>
</dbReference>
<keyword evidence="3" id="KW-1133">Transmembrane helix</keyword>
<dbReference type="EMBL" id="JBDKWZ010000001">
    <property type="protein sequence ID" value="MEN7546650.1"/>
    <property type="molecule type" value="Genomic_DNA"/>
</dbReference>